<keyword evidence="5" id="KW-1185">Reference proteome</keyword>
<proteinExistence type="predicted"/>
<dbReference type="SUPFAM" id="SSF49764">
    <property type="entry name" value="HSP20-like chaperones"/>
    <property type="match status" value="1"/>
</dbReference>
<evidence type="ECO:0000313" key="4">
    <source>
        <dbReference type="EMBL" id="GKU93691.1"/>
    </source>
</evidence>
<gene>
    <name evidence="4" type="ORF">SLEP1_g7264</name>
</gene>
<evidence type="ECO:0000256" key="2">
    <source>
        <dbReference type="SAM" id="Phobius"/>
    </source>
</evidence>
<protein>
    <recommendedName>
        <fullName evidence="3">SHSP domain-containing protein</fullName>
    </recommendedName>
</protein>
<dbReference type="Pfam" id="PF00011">
    <property type="entry name" value="HSP20"/>
    <property type="match status" value="1"/>
</dbReference>
<dbReference type="InterPro" id="IPR008978">
    <property type="entry name" value="HSP20-like_chaperone"/>
</dbReference>
<evidence type="ECO:0000259" key="3">
    <source>
        <dbReference type="Pfam" id="PF00011"/>
    </source>
</evidence>
<evidence type="ECO:0000256" key="1">
    <source>
        <dbReference type="SAM" id="MobiDB-lite"/>
    </source>
</evidence>
<evidence type="ECO:0000313" key="5">
    <source>
        <dbReference type="Proteomes" id="UP001054252"/>
    </source>
</evidence>
<dbReference type="Proteomes" id="UP001054252">
    <property type="component" value="Unassembled WGS sequence"/>
</dbReference>
<dbReference type="InterPro" id="IPR002068">
    <property type="entry name" value="A-crystallin/Hsp20_dom"/>
</dbReference>
<feature type="compositionally biased region" description="Basic and acidic residues" evidence="1">
    <location>
        <begin position="155"/>
        <end position="165"/>
    </location>
</feature>
<dbReference type="EMBL" id="BPVZ01000007">
    <property type="protein sequence ID" value="GKU93691.1"/>
    <property type="molecule type" value="Genomic_DNA"/>
</dbReference>
<keyword evidence="2" id="KW-1133">Transmembrane helix</keyword>
<accession>A0AAV5I647</accession>
<dbReference type="AlphaFoldDB" id="A0AAV5I647"/>
<keyword evidence="2" id="KW-0812">Transmembrane</keyword>
<keyword evidence="2" id="KW-0472">Membrane</keyword>
<dbReference type="Gene3D" id="2.60.40.790">
    <property type="match status" value="1"/>
</dbReference>
<reference evidence="4 5" key="1">
    <citation type="journal article" date="2021" name="Commun. Biol.">
        <title>The genome of Shorea leprosula (Dipterocarpaceae) highlights the ecological relevance of drought in aseasonal tropical rainforests.</title>
        <authorList>
            <person name="Ng K.K.S."/>
            <person name="Kobayashi M.J."/>
            <person name="Fawcett J.A."/>
            <person name="Hatakeyama M."/>
            <person name="Paape T."/>
            <person name="Ng C.H."/>
            <person name="Ang C.C."/>
            <person name="Tnah L.H."/>
            <person name="Lee C.T."/>
            <person name="Nishiyama T."/>
            <person name="Sese J."/>
            <person name="O'Brien M.J."/>
            <person name="Copetti D."/>
            <person name="Mohd Noor M.I."/>
            <person name="Ong R.C."/>
            <person name="Putra M."/>
            <person name="Sireger I.Z."/>
            <person name="Indrioko S."/>
            <person name="Kosugi Y."/>
            <person name="Izuno A."/>
            <person name="Isagi Y."/>
            <person name="Lee S.L."/>
            <person name="Shimizu K.K."/>
        </authorList>
    </citation>
    <scope>NUCLEOTIDE SEQUENCE [LARGE SCALE GENOMIC DNA]</scope>
    <source>
        <strain evidence="4">214</strain>
    </source>
</reference>
<name>A0AAV5I647_9ROSI</name>
<dbReference type="CDD" id="cd00298">
    <property type="entry name" value="ACD_sHsps_p23-like"/>
    <property type="match status" value="1"/>
</dbReference>
<feature type="transmembrane region" description="Helical" evidence="2">
    <location>
        <begin position="201"/>
        <end position="218"/>
    </location>
</feature>
<sequence length="234" mass="26004">MDIIYEKPQTEWEYEAAHDTLIVHLPAEYKKKELRVQVTNTRELWIKAEREGGENKRIRFHLTIPIRDDHDANGITATFSVGKLSVKIPKLKGTVEPKPTQGKPKPEEDVRKSKKEDQEQFADKEAPPTTTTAKPRIGTSTGDGVGKTNGVPSKATDEGKEAEKGKGVIGKVNRLDEQPGVGACKQVFDGLVMVIKNPKRVMNMVLALLLVVVLGLYVKHAFMSMFGETDDIED</sequence>
<comment type="caution">
    <text evidence="4">The sequence shown here is derived from an EMBL/GenBank/DDBJ whole genome shotgun (WGS) entry which is preliminary data.</text>
</comment>
<organism evidence="4 5">
    <name type="scientific">Rubroshorea leprosula</name>
    <dbReference type="NCBI Taxonomy" id="152421"/>
    <lineage>
        <taxon>Eukaryota</taxon>
        <taxon>Viridiplantae</taxon>
        <taxon>Streptophyta</taxon>
        <taxon>Embryophyta</taxon>
        <taxon>Tracheophyta</taxon>
        <taxon>Spermatophyta</taxon>
        <taxon>Magnoliopsida</taxon>
        <taxon>eudicotyledons</taxon>
        <taxon>Gunneridae</taxon>
        <taxon>Pentapetalae</taxon>
        <taxon>rosids</taxon>
        <taxon>malvids</taxon>
        <taxon>Malvales</taxon>
        <taxon>Dipterocarpaceae</taxon>
        <taxon>Rubroshorea</taxon>
    </lineage>
</organism>
<feature type="region of interest" description="Disordered" evidence="1">
    <location>
        <begin position="92"/>
        <end position="165"/>
    </location>
</feature>
<feature type="domain" description="SHSP" evidence="3">
    <location>
        <begin position="29"/>
        <end position="98"/>
    </location>
</feature>
<feature type="compositionally biased region" description="Basic and acidic residues" evidence="1">
    <location>
        <begin position="104"/>
        <end position="126"/>
    </location>
</feature>